<dbReference type="Pfam" id="PF24476">
    <property type="entry name" value="DUF7580"/>
    <property type="match status" value="1"/>
</dbReference>
<dbReference type="PANTHER" id="PTHR35186">
    <property type="entry name" value="ANK_REP_REGION DOMAIN-CONTAINING PROTEIN"/>
    <property type="match status" value="1"/>
</dbReference>
<evidence type="ECO:0000256" key="1">
    <source>
        <dbReference type="SAM" id="SignalP"/>
    </source>
</evidence>
<dbReference type="InterPro" id="IPR056002">
    <property type="entry name" value="DUF7580"/>
</dbReference>
<evidence type="ECO:0000313" key="4">
    <source>
        <dbReference type="Proteomes" id="UP001281614"/>
    </source>
</evidence>
<dbReference type="EMBL" id="VYYT01000222">
    <property type="protein sequence ID" value="KAK2755301.1"/>
    <property type="molecule type" value="Genomic_DNA"/>
</dbReference>
<dbReference type="AlphaFoldDB" id="A0AAD9YC81"/>
<gene>
    <name evidence="3" type="ORF">CKAH01_01193</name>
</gene>
<dbReference type="PANTHER" id="PTHR35186:SF4">
    <property type="entry name" value="PRION-INHIBITION AND PROPAGATION HELO DOMAIN-CONTAINING PROTEIN"/>
    <property type="match status" value="1"/>
</dbReference>
<organism evidence="3 4">
    <name type="scientific">Colletotrichum kahawae</name>
    <name type="common">Coffee berry disease fungus</name>
    <dbReference type="NCBI Taxonomy" id="34407"/>
    <lineage>
        <taxon>Eukaryota</taxon>
        <taxon>Fungi</taxon>
        <taxon>Dikarya</taxon>
        <taxon>Ascomycota</taxon>
        <taxon>Pezizomycotina</taxon>
        <taxon>Sordariomycetes</taxon>
        <taxon>Hypocreomycetidae</taxon>
        <taxon>Glomerellales</taxon>
        <taxon>Glomerellaceae</taxon>
        <taxon>Colletotrichum</taxon>
        <taxon>Colletotrichum gloeosporioides species complex</taxon>
    </lineage>
</organism>
<sequence length="568" mass="64125">MAEVAGIVLGAVPLLISALEHYQDIIGPVVRFKIWRGELGTIILRLVTERASYDQNLRIMLLRAVGSDDLERMISDPQNELWRSEGFADDMKIELGRAYDSCMGLVKNIAGTLETIAANLNIEGSDRIRKEGLQAVVSANPPEMSTVEGGSRFHFRKRVDFTMKRRDVIRSLKSIEEDNEKLRMLLEGADRITSIQDEVGASSRARIRFVGSLKGIRSNACLVHRGLDAKFCMDHECHRAGLLLEQRLKRRKRTLRQAMPRDVGKLGRFCVSVYRCPDTAWLDTEINIEDDPIDNYGRPNGPKVSFSVSTLEDTEKPDLPGFHTGLEIHDICKVIHGAVHPQVGFRLDGSGKLRGLYEIDTQPHSLVSNYVSMDKFLPVIQQREHSMPDFYCLVVTLVSSVLQLGETPWLNMPWNRQSIVFLRSERGVHSAVDIKHPYLTYWYNADAAKLRSEEDDTTRNQQNMLALAIMLLELNFGVPIESLRQAPDMGADGKPNAFTDLLTAQRWFNSKSRKGQLSHGFKSAIRFCLQCYVDPDASFENAEFTQAIEDQVLKPLESEMQQLVYGGS</sequence>
<feature type="chain" id="PRO_5041972199" description="DUF7580 domain-containing protein" evidence="1">
    <location>
        <begin position="19"/>
        <end position="568"/>
    </location>
</feature>
<evidence type="ECO:0000259" key="2">
    <source>
        <dbReference type="Pfam" id="PF24476"/>
    </source>
</evidence>
<comment type="caution">
    <text evidence="3">The sequence shown here is derived from an EMBL/GenBank/DDBJ whole genome shotgun (WGS) entry which is preliminary data.</text>
</comment>
<proteinExistence type="predicted"/>
<protein>
    <recommendedName>
        <fullName evidence="2">DUF7580 domain-containing protein</fullName>
    </recommendedName>
</protein>
<reference evidence="3" key="1">
    <citation type="submission" date="2023-02" db="EMBL/GenBank/DDBJ databases">
        <title>Colletotrichum kahawae CIFC_Que2 genome sequencing and assembly.</title>
        <authorList>
            <person name="Baroncelli R."/>
        </authorList>
    </citation>
    <scope>NUCLEOTIDE SEQUENCE</scope>
    <source>
        <strain evidence="3">CIFC_Que2</strain>
    </source>
</reference>
<keyword evidence="1" id="KW-0732">Signal</keyword>
<feature type="domain" description="DUF7580" evidence="2">
    <location>
        <begin position="387"/>
        <end position="561"/>
    </location>
</feature>
<evidence type="ECO:0000313" key="3">
    <source>
        <dbReference type="EMBL" id="KAK2755301.1"/>
    </source>
</evidence>
<name>A0AAD9YC81_COLKA</name>
<accession>A0AAD9YC81</accession>
<keyword evidence="4" id="KW-1185">Reference proteome</keyword>
<feature type="signal peptide" evidence="1">
    <location>
        <begin position="1"/>
        <end position="18"/>
    </location>
</feature>
<dbReference type="Proteomes" id="UP001281614">
    <property type="component" value="Unassembled WGS sequence"/>
</dbReference>